<comment type="caution">
    <text evidence="1">The sequence shown here is derived from an EMBL/GenBank/DDBJ whole genome shotgun (WGS) entry which is preliminary data.</text>
</comment>
<protein>
    <submittedName>
        <fullName evidence="1">Uncharacterized protein</fullName>
    </submittedName>
</protein>
<dbReference type="AlphaFoldDB" id="A0A6B3C4Y5"/>
<reference evidence="1" key="1">
    <citation type="submission" date="2020-01" db="EMBL/GenBank/DDBJ databases">
        <title>Insect and environment-associated Actinomycetes.</title>
        <authorList>
            <person name="Currrie C."/>
            <person name="Chevrette M."/>
            <person name="Carlson C."/>
            <person name="Stubbendieck R."/>
            <person name="Wendt-Pienkowski E."/>
        </authorList>
    </citation>
    <scope>NUCLEOTIDE SEQUENCE</scope>
    <source>
        <strain evidence="1">SID12501</strain>
    </source>
</reference>
<dbReference type="EMBL" id="JAAGLU010000051">
    <property type="protein sequence ID" value="NEC91887.1"/>
    <property type="molecule type" value="Genomic_DNA"/>
</dbReference>
<dbReference type="PROSITE" id="PS51318">
    <property type="entry name" value="TAT"/>
    <property type="match status" value="1"/>
</dbReference>
<name>A0A6B3C4Y5_9ACTN</name>
<dbReference type="RefSeq" id="WP_164323047.1">
    <property type="nucleotide sequence ID" value="NZ_JAAGLU010000051.1"/>
</dbReference>
<dbReference type="InterPro" id="IPR006311">
    <property type="entry name" value="TAT_signal"/>
</dbReference>
<dbReference type="PROSITE" id="PS51257">
    <property type="entry name" value="PROKAR_LIPOPROTEIN"/>
    <property type="match status" value="1"/>
</dbReference>
<gene>
    <name evidence="1" type="ORF">G3I71_40300</name>
</gene>
<evidence type="ECO:0000313" key="1">
    <source>
        <dbReference type="EMBL" id="NEC91887.1"/>
    </source>
</evidence>
<sequence>MVGLGRREILGLGAAVTLLAACTACTGTKKGEEADADGAKVRTDLEPLERRFAGLGPLSGAHWLGIGLGADTRGSVPGPTDVRVVGTAQLKAGAVAAITGVSLQSFQPETPPRLPEEIAEFVPEGARWVRSDAFDRGMTAGTYTGGFYLDPGTDTVYFDTTNPSVPADG</sequence>
<proteinExistence type="predicted"/>
<organism evidence="1">
    <name type="scientific">Streptomyces sp. SID12501</name>
    <dbReference type="NCBI Taxonomy" id="2706042"/>
    <lineage>
        <taxon>Bacteria</taxon>
        <taxon>Bacillati</taxon>
        <taxon>Actinomycetota</taxon>
        <taxon>Actinomycetes</taxon>
        <taxon>Kitasatosporales</taxon>
        <taxon>Streptomycetaceae</taxon>
        <taxon>Streptomyces</taxon>
    </lineage>
</organism>
<accession>A0A6B3C4Y5</accession>